<feature type="domain" description="ERCC4" evidence="6">
    <location>
        <begin position="847"/>
        <end position="954"/>
    </location>
</feature>
<name>A0A2I0LTM8_COLLI</name>
<feature type="compositionally biased region" description="Polar residues" evidence="5">
    <location>
        <begin position="753"/>
        <end position="766"/>
    </location>
</feature>
<dbReference type="PANTHER" id="PTHR14025:SF20">
    <property type="entry name" value="FANCONI ANEMIA GROUP M PROTEIN"/>
    <property type="match status" value="1"/>
</dbReference>
<keyword evidence="3" id="KW-0347">Helicase</keyword>
<evidence type="ECO:0000256" key="3">
    <source>
        <dbReference type="ARBA" id="ARBA00022806"/>
    </source>
</evidence>
<accession>A0A2I0LTM8</accession>
<feature type="region of interest" description="Disordered" evidence="5">
    <location>
        <begin position="828"/>
        <end position="847"/>
    </location>
</feature>
<feature type="compositionally biased region" description="Low complexity" evidence="5">
    <location>
        <begin position="99"/>
        <end position="114"/>
    </location>
</feature>
<keyword evidence="4" id="KW-0067">ATP-binding</keyword>
<dbReference type="GO" id="GO:0009378">
    <property type="term" value="F:four-way junction helicase activity"/>
    <property type="evidence" value="ECO:0007669"/>
    <property type="project" value="TreeGrafter"/>
</dbReference>
<keyword evidence="1" id="KW-0547">Nucleotide-binding</keyword>
<evidence type="ECO:0000313" key="8">
    <source>
        <dbReference type="EMBL" id="PKK20792.1"/>
    </source>
</evidence>
<dbReference type="InterPro" id="IPR010994">
    <property type="entry name" value="RuvA_2-like"/>
</dbReference>
<dbReference type="GO" id="GO:0045003">
    <property type="term" value="P:double-strand break repair via synthesis-dependent strand annealing"/>
    <property type="evidence" value="ECO:0007669"/>
    <property type="project" value="TreeGrafter"/>
</dbReference>
<gene>
    <name evidence="8" type="primary">FANCM</name>
    <name evidence="8" type="ORF">A306_00013256</name>
</gene>
<reference evidence="8 9" key="1">
    <citation type="journal article" date="2013" name="Science">
        <title>Genomic diversity and evolution of the head crest in the rock pigeon.</title>
        <authorList>
            <person name="Shapiro M.D."/>
            <person name="Kronenberg Z."/>
            <person name="Li C."/>
            <person name="Domyan E.T."/>
            <person name="Pan H."/>
            <person name="Campbell M."/>
            <person name="Tan H."/>
            <person name="Huff C.D."/>
            <person name="Hu H."/>
            <person name="Vickrey A.I."/>
            <person name="Nielsen S.C."/>
            <person name="Stringham S.A."/>
            <person name="Hu H."/>
            <person name="Willerslev E."/>
            <person name="Gilbert M.T."/>
            <person name="Yandell M."/>
            <person name="Zhang G."/>
            <person name="Wang J."/>
        </authorList>
    </citation>
    <scope>NUCLEOTIDE SEQUENCE [LARGE SCALE GENOMIC DNA]</scope>
    <source>
        <tissue evidence="8">Blood</tissue>
    </source>
</reference>
<dbReference type="InterPro" id="IPR006166">
    <property type="entry name" value="ERCC4_domain"/>
</dbReference>
<dbReference type="FunCoup" id="A0A2I0LTM8">
    <property type="interactions" value="473"/>
</dbReference>
<dbReference type="InterPro" id="IPR011335">
    <property type="entry name" value="Restrct_endonuc-II-like"/>
</dbReference>
<dbReference type="GO" id="GO:0016787">
    <property type="term" value="F:hydrolase activity"/>
    <property type="evidence" value="ECO:0007669"/>
    <property type="project" value="UniProtKB-KW"/>
</dbReference>
<feature type="compositionally biased region" description="Polar residues" evidence="5">
    <location>
        <begin position="480"/>
        <end position="498"/>
    </location>
</feature>
<keyword evidence="2" id="KW-0378">Hydrolase</keyword>
<dbReference type="InterPro" id="IPR031879">
    <property type="entry name" value="FANCM-MHF-bd"/>
</dbReference>
<feature type="compositionally biased region" description="Basic and acidic residues" evidence="5">
    <location>
        <begin position="47"/>
        <end position="58"/>
    </location>
</feature>
<evidence type="ECO:0000256" key="1">
    <source>
        <dbReference type="ARBA" id="ARBA00022741"/>
    </source>
</evidence>
<dbReference type="GO" id="GO:0036297">
    <property type="term" value="P:interstrand cross-link repair"/>
    <property type="evidence" value="ECO:0007669"/>
    <property type="project" value="TreeGrafter"/>
</dbReference>
<evidence type="ECO:0000259" key="7">
    <source>
        <dbReference type="Pfam" id="PF16783"/>
    </source>
</evidence>
<dbReference type="SUPFAM" id="SSF47781">
    <property type="entry name" value="RuvA domain 2-like"/>
    <property type="match status" value="1"/>
</dbReference>
<proteinExistence type="predicted"/>
<comment type="caution">
    <text evidence="8">The sequence shown here is derived from an EMBL/GenBank/DDBJ whole genome shotgun (WGS) entry which is preliminary data.</text>
</comment>
<evidence type="ECO:0000256" key="5">
    <source>
        <dbReference type="SAM" id="MobiDB-lite"/>
    </source>
</evidence>
<keyword evidence="9" id="KW-1185">Reference proteome</keyword>
<evidence type="ECO:0000256" key="2">
    <source>
        <dbReference type="ARBA" id="ARBA00022801"/>
    </source>
</evidence>
<feature type="compositionally biased region" description="Polar residues" evidence="5">
    <location>
        <begin position="31"/>
        <end position="46"/>
    </location>
</feature>
<protein>
    <submittedName>
        <fullName evidence="8">Fanconi anemia, complementation group M</fullName>
    </submittedName>
</protein>
<dbReference type="Gene3D" id="1.10.150.20">
    <property type="entry name" value="5' to 3' exonuclease, C-terminal subdomain"/>
    <property type="match status" value="1"/>
</dbReference>
<dbReference type="Pfam" id="PF02732">
    <property type="entry name" value="ERCC4"/>
    <property type="match status" value="1"/>
</dbReference>
<dbReference type="AlphaFoldDB" id="A0A2I0LTM8"/>
<dbReference type="PANTHER" id="PTHR14025">
    <property type="entry name" value="FANCONI ANEMIA GROUP M FANCM FAMILY MEMBER"/>
    <property type="match status" value="1"/>
</dbReference>
<evidence type="ECO:0000256" key="4">
    <source>
        <dbReference type="ARBA" id="ARBA00022840"/>
    </source>
</evidence>
<dbReference type="Gene3D" id="3.40.50.10130">
    <property type="match status" value="1"/>
</dbReference>
<feature type="region of interest" description="Disordered" evidence="5">
    <location>
        <begin position="753"/>
        <end position="811"/>
    </location>
</feature>
<evidence type="ECO:0000259" key="6">
    <source>
        <dbReference type="Pfam" id="PF02732"/>
    </source>
</evidence>
<evidence type="ECO:0000313" key="9">
    <source>
        <dbReference type="Proteomes" id="UP000053872"/>
    </source>
</evidence>
<dbReference type="Pfam" id="PF16783">
    <property type="entry name" value="FANCM-MHF_bd"/>
    <property type="match status" value="1"/>
</dbReference>
<dbReference type="SUPFAM" id="SSF52980">
    <property type="entry name" value="Restriction endonuclease-like"/>
    <property type="match status" value="1"/>
</dbReference>
<dbReference type="STRING" id="8932.A0A2I0LTM8"/>
<dbReference type="GO" id="GO:0004518">
    <property type="term" value="F:nuclease activity"/>
    <property type="evidence" value="ECO:0007669"/>
    <property type="project" value="InterPro"/>
</dbReference>
<dbReference type="GO" id="GO:0005524">
    <property type="term" value="F:ATP binding"/>
    <property type="evidence" value="ECO:0007669"/>
    <property type="project" value="UniProtKB-KW"/>
</dbReference>
<feature type="region of interest" description="Disordered" evidence="5">
    <location>
        <begin position="587"/>
        <end position="614"/>
    </location>
</feature>
<dbReference type="GO" id="GO:0000400">
    <property type="term" value="F:four-way junction DNA binding"/>
    <property type="evidence" value="ECO:0007669"/>
    <property type="project" value="TreeGrafter"/>
</dbReference>
<feature type="compositionally biased region" description="Low complexity" evidence="5">
    <location>
        <begin position="558"/>
        <end position="569"/>
    </location>
</feature>
<feature type="compositionally biased region" description="Polar residues" evidence="5">
    <location>
        <begin position="67"/>
        <end position="81"/>
    </location>
</feature>
<feature type="compositionally biased region" description="Acidic residues" evidence="5">
    <location>
        <begin position="601"/>
        <end position="610"/>
    </location>
</feature>
<dbReference type="GO" id="GO:0043138">
    <property type="term" value="F:3'-5' DNA helicase activity"/>
    <property type="evidence" value="ECO:0007669"/>
    <property type="project" value="TreeGrafter"/>
</dbReference>
<dbReference type="InParanoid" id="A0A2I0LTM8"/>
<sequence length="1059" mass="116609">MEMIELMRLEQGDCGYELELQPHLRMEDVTVQRNKSHLSMSSSTSDQKARSSRKDVAHRSKVKPFSPDTNDNGSEFFTTFKITKPKAPKRTSRADLEVAMPPSDPGASGSGSASRPVLLGSTDQHSPNHEELQVTFDLSGCSDRCGSSASGVIQESAAIKEHETVGEACRSLGTNHADSGYSSFTAEKSPVSPDLFYLSESYVNSFALVRPSEEPPWLEQVFSRVKRLLSQSPPALNKLDDFENMMRNEETICPFQKGISDSCSERLRARVCSVSSEGDRSLQLFENPELDVGGELCAPVSTCLPKPVSSPETAAVEDKEELHWSDSFESLFDNEEFTEIEKKAPTMNHTLTNNPSKYSVQKDTEDLDINKKNVVIVGEQSVRLFEDDPAGGHNRQRVTCCTFHPTTGSGSPAALSTPTGRRGLNSEAIERTALNVFSRAREAIPELPVTDQVDPSPRRQDVGSSAGDALGSPLGRAGNATDTTLHSSRVSPAQGTSSDSEEEIVCQRKNRKRMNVLKSPDVMNDSDFESPIRPIRKRRHLLNMSDASSDDSADLHKNSGGTTKSSWSKKQLRRVKRLKKAARQFLDEEAELSQQDADAVSSDESDDAESELSSSLAQFLNDDAEATQVLNDSEMKGVYLKSVRSPALGNRYKMVHREFDNMDIFSQIPEQDQAYAEDSFCVGEEEEDTCKTSESSEEEVCVNFDLLNNQSFAGGRKQYLTRRRKKLNQARMEESCSEPTPKKKPARIIVLSDSSGEETSVSQGKATKTGCLGAERESAAVPRSLPPVSAVQRNKTAGEISVRQPGERKSEKLLSLKASVSEMLDFQPQRPARSTHVPPAVPGSGKERLQAPHQLCALRAGDYVVSNRLAVERTLRSELLGSADRRELAQRIQRLRGVFERVCVIVEQDRSKPGELSRPVQRPQHYDGTLSALVQAGVRLLFSSCQEETAALLRDLALVEQRKSAAIRVPTEPQGHRRDLLNFYLSIPRLSYPAALNMCHHFDSLRNMANSSPQAIAAAAQVSPQKAEEIHRYLHHGFDAQLLPKSLCATGTGPAGARS</sequence>
<feature type="domain" description="Fanconi anemia group M protein MHF binding" evidence="7">
    <location>
        <begin position="1"/>
        <end position="29"/>
    </location>
</feature>
<feature type="region of interest" description="Disordered" evidence="5">
    <location>
        <begin position="446"/>
        <end position="573"/>
    </location>
</feature>
<dbReference type="Proteomes" id="UP000053872">
    <property type="component" value="Unassembled WGS sequence"/>
</dbReference>
<dbReference type="EMBL" id="AKCR02000100">
    <property type="protein sequence ID" value="PKK20792.1"/>
    <property type="molecule type" value="Genomic_DNA"/>
</dbReference>
<feature type="region of interest" description="Disordered" evidence="5">
    <location>
        <begin position="31"/>
        <end position="127"/>
    </location>
</feature>
<organism evidence="8 9">
    <name type="scientific">Columba livia</name>
    <name type="common">Rock dove</name>
    <dbReference type="NCBI Taxonomy" id="8932"/>
    <lineage>
        <taxon>Eukaryota</taxon>
        <taxon>Metazoa</taxon>
        <taxon>Chordata</taxon>
        <taxon>Craniata</taxon>
        <taxon>Vertebrata</taxon>
        <taxon>Euteleostomi</taxon>
        <taxon>Archelosauria</taxon>
        <taxon>Archosauria</taxon>
        <taxon>Dinosauria</taxon>
        <taxon>Saurischia</taxon>
        <taxon>Theropoda</taxon>
        <taxon>Coelurosauria</taxon>
        <taxon>Aves</taxon>
        <taxon>Neognathae</taxon>
        <taxon>Neoaves</taxon>
        <taxon>Columbimorphae</taxon>
        <taxon>Columbiformes</taxon>
        <taxon>Columbidae</taxon>
        <taxon>Columba</taxon>
    </lineage>
</organism>